<name>A0ABN3B2A4_9MICO</name>
<dbReference type="GO" id="GO:0003677">
    <property type="term" value="F:DNA binding"/>
    <property type="evidence" value="ECO:0007669"/>
    <property type="project" value="UniProtKB-KW"/>
</dbReference>
<accession>A0ABN3B2A4</accession>
<dbReference type="Proteomes" id="UP001501084">
    <property type="component" value="Unassembled WGS sequence"/>
</dbReference>
<feature type="region of interest" description="Disordered" evidence="1">
    <location>
        <begin position="126"/>
        <end position="148"/>
    </location>
</feature>
<dbReference type="SUPFAM" id="SSF142906">
    <property type="entry name" value="YjbR-like"/>
    <property type="match status" value="1"/>
</dbReference>
<dbReference type="RefSeq" id="WP_346057186.1">
    <property type="nucleotide sequence ID" value="NZ_BAAAOP010000002.1"/>
</dbReference>
<comment type="caution">
    <text evidence="2">The sequence shown here is derived from an EMBL/GenBank/DDBJ whole genome shotgun (WGS) entry which is preliminary data.</text>
</comment>
<dbReference type="Gene3D" id="3.90.1150.30">
    <property type="match status" value="1"/>
</dbReference>
<dbReference type="InterPro" id="IPR038056">
    <property type="entry name" value="YjbR-like_sf"/>
</dbReference>
<evidence type="ECO:0000313" key="2">
    <source>
        <dbReference type="EMBL" id="GAA2185818.1"/>
    </source>
</evidence>
<keyword evidence="3" id="KW-1185">Reference proteome</keyword>
<dbReference type="PANTHER" id="PTHR35145">
    <property type="entry name" value="CYTOPLASMIC PROTEIN-RELATED"/>
    <property type="match status" value="1"/>
</dbReference>
<organism evidence="2 3">
    <name type="scientific">Leucobacter alluvii</name>
    <dbReference type="NCBI Taxonomy" id="340321"/>
    <lineage>
        <taxon>Bacteria</taxon>
        <taxon>Bacillati</taxon>
        <taxon>Actinomycetota</taxon>
        <taxon>Actinomycetes</taxon>
        <taxon>Micrococcales</taxon>
        <taxon>Microbacteriaceae</taxon>
        <taxon>Leucobacter</taxon>
    </lineage>
</organism>
<dbReference type="Pfam" id="PF04237">
    <property type="entry name" value="YjbR"/>
    <property type="match status" value="1"/>
</dbReference>
<keyword evidence="2" id="KW-0238">DNA-binding</keyword>
<gene>
    <name evidence="2" type="ORF">GCM10009786_03780</name>
</gene>
<dbReference type="EMBL" id="BAAAOP010000002">
    <property type="protein sequence ID" value="GAA2185818.1"/>
    <property type="molecule type" value="Genomic_DNA"/>
</dbReference>
<reference evidence="2 3" key="1">
    <citation type="journal article" date="2019" name="Int. J. Syst. Evol. Microbiol.">
        <title>The Global Catalogue of Microorganisms (GCM) 10K type strain sequencing project: providing services to taxonomists for standard genome sequencing and annotation.</title>
        <authorList>
            <consortium name="The Broad Institute Genomics Platform"/>
            <consortium name="The Broad Institute Genome Sequencing Center for Infectious Disease"/>
            <person name="Wu L."/>
            <person name="Ma J."/>
        </authorList>
    </citation>
    <scope>NUCLEOTIDE SEQUENCE [LARGE SCALE GENOMIC DNA]</scope>
    <source>
        <strain evidence="2 3">JCM 14919</strain>
    </source>
</reference>
<sequence>MDGLMLQERAAARTNELPGAALEHPFGPEFDVYKVCGRVFMLVSDLRETPIVTLKAAPADATALREAYAEINPGYHMNKKHWITLTGGGALEPEMLDDLVTESYLLVVEKLPQRLRPVDPATFGRRVESIAGDAAEPAPDPDESRGRP</sequence>
<dbReference type="InterPro" id="IPR007351">
    <property type="entry name" value="YjbR"/>
</dbReference>
<dbReference type="InterPro" id="IPR058532">
    <property type="entry name" value="YjbR/MT2646/Rv2570-like"/>
</dbReference>
<proteinExistence type="predicted"/>
<evidence type="ECO:0000313" key="3">
    <source>
        <dbReference type="Proteomes" id="UP001501084"/>
    </source>
</evidence>
<dbReference type="PANTHER" id="PTHR35145:SF1">
    <property type="entry name" value="CYTOPLASMIC PROTEIN"/>
    <property type="match status" value="1"/>
</dbReference>
<protein>
    <submittedName>
        <fullName evidence="2">MmcQ/YjbR family DNA-binding protein</fullName>
    </submittedName>
</protein>
<evidence type="ECO:0000256" key="1">
    <source>
        <dbReference type="SAM" id="MobiDB-lite"/>
    </source>
</evidence>